<reference evidence="2" key="1">
    <citation type="submission" date="2017-01" db="EMBL/GenBank/DDBJ databases">
        <authorList>
            <person name="Varghese N."/>
            <person name="Submissions S."/>
        </authorList>
    </citation>
    <scope>NUCLEOTIDE SEQUENCE [LARGE SCALE GENOMIC DNA]</scope>
    <source>
        <strain evidence="2">DSM 21054</strain>
    </source>
</reference>
<dbReference type="OrthoDB" id="641332at2"/>
<dbReference type="PROSITE" id="PS51257">
    <property type="entry name" value="PROKAR_LIPOPROTEIN"/>
    <property type="match status" value="1"/>
</dbReference>
<gene>
    <name evidence="1" type="ORF">SAMN05421788_113114</name>
</gene>
<accession>A0A173MBS5</accession>
<organism evidence="1 2">
    <name type="scientific">Filimonas lacunae</name>
    <dbReference type="NCBI Taxonomy" id="477680"/>
    <lineage>
        <taxon>Bacteria</taxon>
        <taxon>Pseudomonadati</taxon>
        <taxon>Bacteroidota</taxon>
        <taxon>Chitinophagia</taxon>
        <taxon>Chitinophagales</taxon>
        <taxon>Chitinophagaceae</taxon>
        <taxon>Filimonas</taxon>
    </lineage>
</organism>
<dbReference type="Proteomes" id="UP000186917">
    <property type="component" value="Unassembled WGS sequence"/>
</dbReference>
<dbReference type="RefSeq" id="WP_076382394.1">
    <property type="nucleotide sequence ID" value="NZ_AP017422.1"/>
</dbReference>
<dbReference type="AlphaFoldDB" id="A0A173MBS5"/>
<evidence type="ECO:0000313" key="2">
    <source>
        <dbReference type="Proteomes" id="UP000186917"/>
    </source>
</evidence>
<dbReference type="EMBL" id="FTOR01000013">
    <property type="protein sequence ID" value="SIT33772.1"/>
    <property type="molecule type" value="Genomic_DNA"/>
</dbReference>
<name>A0A173MBS5_9BACT</name>
<sequence length="312" mass="34491">MKYSILLFTALTAITLGMVGCSKKVDTVDTYYITVNFNNSGAKYLTGNIEVNPKDSIYFDFTVHSDKEDMDIIEIQKNGVKFDTMQVRGADKRNFAGVKKYMADSAAGDNSYRIAARNAAGKFLGYGGKIIKVTTKPDFNYYTYRFLYVPDSVNKTNKCYFASSTGMAYNYTEATTNSALIDFGYYYDTSNSTSSNPPKFTIYAPSVSLFDPYDLSSWTRNATTFKLSTTNFTSTLTSLSAIKAAYNAGTNPASPNRFRTSDRPSGSRTNLTGAVIMFKTAAGKYGAINVNFTADSLSRKESYINIDVKVEK</sequence>
<proteinExistence type="predicted"/>
<evidence type="ECO:0000313" key="1">
    <source>
        <dbReference type="EMBL" id="SIT33772.1"/>
    </source>
</evidence>
<dbReference type="STRING" id="477680.SAMN05421788_113114"/>
<keyword evidence="2" id="KW-1185">Reference proteome</keyword>
<dbReference type="KEGG" id="fln:FLA_0932"/>
<protein>
    <submittedName>
        <fullName evidence="1">Uncharacterized protein</fullName>
    </submittedName>
</protein>